<dbReference type="Pfam" id="PF02595">
    <property type="entry name" value="Gly_kinase"/>
    <property type="match status" value="1"/>
</dbReference>
<dbReference type="GO" id="GO:0008887">
    <property type="term" value="F:glycerate kinase activity"/>
    <property type="evidence" value="ECO:0007669"/>
    <property type="project" value="InterPro"/>
</dbReference>
<dbReference type="AlphaFoldDB" id="A0A7R8ZW96"/>
<dbReference type="PANTHER" id="PTHR21599">
    <property type="entry name" value="GLYCERATE KINASE"/>
    <property type="match status" value="1"/>
</dbReference>
<gene>
    <name evidence="1" type="ORF">CTOB1V02_LOCUS14605</name>
</gene>
<dbReference type="EMBL" id="OB681928">
    <property type="protein sequence ID" value="CAD7236790.1"/>
    <property type="molecule type" value="Genomic_DNA"/>
</dbReference>
<dbReference type="GO" id="GO:0031388">
    <property type="term" value="P:organic acid phosphorylation"/>
    <property type="evidence" value="ECO:0007669"/>
    <property type="project" value="InterPro"/>
</dbReference>
<protein>
    <submittedName>
        <fullName evidence="1">Uncharacterized protein</fullName>
    </submittedName>
</protein>
<proteinExistence type="predicted"/>
<dbReference type="InterPro" id="IPR036129">
    <property type="entry name" value="Glycerate_kinase_sf"/>
</dbReference>
<feature type="non-terminal residue" evidence="1">
    <location>
        <position position="1"/>
    </location>
</feature>
<dbReference type="SUPFAM" id="SSF110738">
    <property type="entry name" value="Glycerate kinase I"/>
    <property type="match status" value="1"/>
</dbReference>
<dbReference type="Gene3D" id="3.90.1510.10">
    <property type="entry name" value="Glycerate kinase, domain 2"/>
    <property type="match status" value="1"/>
</dbReference>
<dbReference type="InterPro" id="IPR004381">
    <property type="entry name" value="Glycerate_kinase"/>
</dbReference>
<dbReference type="InterPro" id="IPR018193">
    <property type="entry name" value="Glyc_kinase_flavodox-like_fold"/>
</dbReference>
<name>A0A7R8ZW96_9CRUS</name>
<accession>A0A7R8ZW96</accession>
<feature type="non-terminal residue" evidence="1">
    <location>
        <position position="99"/>
    </location>
</feature>
<sequence length="99" mass="10395">GAAYIYARQKGATDAMIPQLDKGLQNLNQIFIKTGLPDVSQIPGAGAAGGVGGGMLAMLNAKLIRGTEWFITQTQLEDKVKAADVVITGEGQLDHQSLQ</sequence>
<evidence type="ECO:0000313" key="1">
    <source>
        <dbReference type="EMBL" id="CAD7236790.1"/>
    </source>
</evidence>
<dbReference type="PANTHER" id="PTHR21599:SF0">
    <property type="entry name" value="GLYCERATE KINASE"/>
    <property type="match status" value="1"/>
</dbReference>
<reference evidence="1" key="1">
    <citation type="submission" date="2020-11" db="EMBL/GenBank/DDBJ databases">
        <authorList>
            <person name="Tran Van P."/>
        </authorList>
    </citation>
    <scope>NUCLEOTIDE SEQUENCE</scope>
</reference>
<dbReference type="OrthoDB" id="10064629at2759"/>
<organism evidence="1">
    <name type="scientific">Cyprideis torosa</name>
    <dbReference type="NCBI Taxonomy" id="163714"/>
    <lineage>
        <taxon>Eukaryota</taxon>
        <taxon>Metazoa</taxon>
        <taxon>Ecdysozoa</taxon>
        <taxon>Arthropoda</taxon>
        <taxon>Crustacea</taxon>
        <taxon>Oligostraca</taxon>
        <taxon>Ostracoda</taxon>
        <taxon>Podocopa</taxon>
        <taxon>Podocopida</taxon>
        <taxon>Cytherocopina</taxon>
        <taxon>Cytheroidea</taxon>
        <taxon>Cytherideidae</taxon>
        <taxon>Cyprideis</taxon>
    </lineage>
</organism>